<keyword evidence="1" id="KW-0472">Membrane</keyword>
<dbReference type="GeneID" id="30962284"/>
<evidence type="ECO:0000256" key="1">
    <source>
        <dbReference type="SAM" id="Phobius"/>
    </source>
</evidence>
<dbReference type="InParanoid" id="A0A1D2VSG4"/>
<feature type="transmembrane region" description="Helical" evidence="1">
    <location>
        <begin position="31"/>
        <end position="55"/>
    </location>
</feature>
<protein>
    <submittedName>
        <fullName evidence="2">Uncharacterized protein</fullName>
    </submittedName>
</protein>
<dbReference type="Proteomes" id="UP000095038">
    <property type="component" value="Unassembled WGS sequence"/>
</dbReference>
<keyword evidence="1" id="KW-0812">Transmembrane</keyword>
<evidence type="ECO:0000313" key="2">
    <source>
        <dbReference type="EMBL" id="ODV64540.1"/>
    </source>
</evidence>
<keyword evidence="3" id="KW-1185">Reference proteome</keyword>
<feature type="transmembrane region" description="Helical" evidence="1">
    <location>
        <begin position="101"/>
        <end position="122"/>
    </location>
</feature>
<organism evidence="2 3">
    <name type="scientific">Ascoidea rubescens DSM 1968</name>
    <dbReference type="NCBI Taxonomy" id="1344418"/>
    <lineage>
        <taxon>Eukaryota</taxon>
        <taxon>Fungi</taxon>
        <taxon>Dikarya</taxon>
        <taxon>Ascomycota</taxon>
        <taxon>Saccharomycotina</taxon>
        <taxon>Saccharomycetes</taxon>
        <taxon>Ascoideaceae</taxon>
        <taxon>Ascoidea</taxon>
    </lineage>
</organism>
<gene>
    <name evidence="2" type="ORF">ASCRUDRAFT_106142</name>
</gene>
<proteinExistence type="predicted"/>
<reference evidence="3" key="1">
    <citation type="submission" date="2016-05" db="EMBL/GenBank/DDBJ databases">
        <title>Comparative genomics of biotechnologically important yeasts.</title>
        <authorList>
            <consortium name="DOE Joint Genome Institute"/>
            <person name="Riley R."/>
            <person name="Haridas S."/>
            <person name="Wolfe K.H."/>
            <person name="Lopes M.R."/>
            <person name="Hittinger C.T."/>
            <person name="Goker M."/>
            <person name="Salamov A."/>
            <person name="Wisecaver J."/>
            <person name="Long T.M."/>
            <person name="Aerts A.L."/>
            <person name="Barry K."/>
            <person name="Choi C."/>
            <person name="Clum A."/>
            <person name="Coughlan A.Y."/>
            <person name="Deshpande S."/>
            <person name="Douglass A.P."/>
            <person name="Hanson S.J."/>
            <person name="Klenk H.-P."/>
            <person name="Labutti K."/>
            <person name="Lapidus A."/>
            <person name="Lindquist E."/>
            <person name="Lipzen A."/>
            <person name="Meier-Kolthoff J.P."/>
            <person name="Ohm R.A."/>
            <person name="Otillar R.P."/>
            <person name="Pangilinan J."/>
            <person name="Peng Y."/>
            <person name="Rokas A."/>
            <person name="Rosa C.A."/>
            <person name="Scheuner C."/>
            <person name="Sibirny A.A."/>
            <person name="Slot J.C."/>
            <person name="Stielow J.B."/>
            <person name="Sun H."/>
            <person name="Kurtzman C.P."/>
            <person name="Blackwell M."/>
            <person name="Grigoriev I.V."/>
            <person name="Jeffries T.W."/>
        </authorList>
    </citation>
    <scope>NUCLEOTIDE SEQUENCE [LARGE SCALE GENOMIC DNA]</scope>
    <source>
        <strain evidence="3">DSM 1968</strain>
    </source>
</reference>
<evidence type="ECO:0000313" key="3">
    <source>
        <dbReference type="Proteomes" id="UP000095038"/>
    </source>
</evidence>
<name>A0A1D2VSG4_9ASCO</name>
<feature type="transmembrane region" description="Helical" evidence="1">
    <location>
        <begin position="62"/>
        <end position="81"/>
    </location>
</feature>
<dbReference type="RefSeq" id="XP_020050847.1">
    <property type="nucleotide sequence ID" value="XM_020188648.1"/>
</dbReference>
<keyword evidence="1" id="KW-1133">Transmembrane helix</keyword>
<dbReference type="AlphaFoldDB" id="A0A1D2VSG4"/>
<accession>A0A1D2VSG4</accession>
<sequence length="184" mass="19540">MPPRTQPGCHALSHALCSVTTVIPSRWSVPLAWYSTLTVVGTFILAGTLAVVSAADSASPAVFLPYLSLSSSALLLFYFLFFSSTTLQPCKSSLACFNCRYLPTAPSILLFLTAPSSWICLVSGTPQRPLISTSILSATTTSSRAGTHPPPPPPQLPLPLCLPLLSPAMLQFPSKSPTRTIYST</sequence>
<dbReference type="EMBL" id="KV454475">
    <property type="protein sequence ID" value="ODV64540.1"/>
    <property type="molecule type" value="Genomic_DNA"/>
</dbReference>